<evidence type="ECO:0000256" key="9">
    <source>
        <dbReference type="ARBA" id="ARBA00023237"/>
    </source>
</evidence>
<evidence type="ECO:0000256" key="7">
    <source>
        <dbReference type="ARBA" id="ARBA00023077"/>
    </source>
</evidence>
<dbReference type="InterPro" id="IPR023996">
    <property type="entry name" value="TonB-dep_OMP_SusC/RagA"/>
</dbReference>
<dbReference type="RefSeq" id="WP_160367147.1">
    <property type="nucleotide sequence ID" value="NZ_WSQA01000001.1"/>
</dbReference>
<evidence type="ECO:0000313" key="14">
    <source>
        <dbReference type="Proteomes" id="UP000435036"/>
    </source>
</evidence>
<dbReference type="Gene3D" id="2.60.40.1120">
    <property type="entry name" value="Carboxypeptidase-like, regulatory domain"/>
    <property type="match status" value="1"/>
</dbReference>
<keyword evidence="9 10" id="KW-0998">Cell outer membrane</keyword>
<keyword evidence="4" id="KW-0406">Ion transport</keyword>
<evidence type="ECO:0000256" key="1">
    <source>
        <dbReference type="ARBA" id="ARBA00004571"/>
    </source>
</evidence>
<dbReference type="InterPro" id="IPR037066">
    <property type="entry name" value="Plug_dom_sf"/>
</dbReference>
<proteinExistence type="inferred from homology"/>
<evidence type="ECO:0000313" key="13">
    <source>
        <dbReference type="EMBL" id="MVZ60495.1"/>
    </source>
</evidence>
<evidence type="ECO:0000256" key="8">
    <source>
        <dbReference type="ARBA" id="ARBA00023136"/>
    </source>
</evidence>
<dbReference type="OrthoDB" id="600887at2"/>
<dbReference type="InterPro" id="IPR039426">
    <property type="entry name" value="TonB-dep_rcpt-like"/>
</dbReference>
<dbReference type="PROSITE" id="PS52016">
    <property type="entry name" value="TONB_DEPENDENT_REC_3"/>
    <property type="match status" value="1"/>
</dbReference>
<evidence type="ECO:0000256" key="4">
    <source>
        <dbReference type="ARBA" id="ARBA00022496"/>
    </source>
</evidence>
<feature type="domain" description="Secretin/TonB short N-terminal" evidence="12">
    <location>
        <begin position="75"/>
        <end position="126"/>
    </location>
</feature>
<evidence type="ECO:0000256" key="2">
    <source>
        <dbReference type="ARBA" id="ARBA00022448"/>
    </source>
</evidence>
<accession>A0A6N8KSU7</accession>
<evidence type="ECO:0000256" key="5">
    <source>
        <dbReference type="ARBA" id="ARBA00022692"/>
    </source>
</evidence>
<evidence type="ECO:0000256" key="6">
    <source>
        <dbReference type="ARBA" id="ARBA00023004"/>
    </source>
</evidence>
<evidence type="ECO:0000256" key="11">
    <source>
        <dbReference type="RuleBase" id="RU003357"/>
    </source>
</evidence>
<dbReference type="Pfam" id="PF00593">
    <property type="entry name" value="TonB_dep_Rec_b-barrel"/>
    <property type="match status" value="1"/>
</dbReference>
<dbReference type="GO" id="GO:0009279">
    <property type="term" value="C:cell outer membrane"/>
    <property type="evidence" value="ECO:0007669"/>
    <property type="project" value="UniProtKB-SubCell"/>
</dbReference>
<reference evidence="13 14" key="1">
    <citation type="submission" date="2019-12" db="EMBL/GenBank/DDBJ databases">
        <authorList>
            <person name="Dong K."/>
        </authorList>
    </citation>
    <scope>NUCLEOTIDE SEQUENCE [LARGE SCALE GENOMIC DNA]</scope>
    <source>
        <strain evidence="13 14">JCM 31225</strain>
    </source>
</reference>
<evidence type="ECO:0000256" key="10">
    <source>
        <dbReference type="PROSITE-ProRule" id="PRU01360"/>
    </source>
</evidence>
<keyword evidence="4" id="KW-0410">Iron transport</keyword>
<comment type="subcellular location">
    <subcellularLocation>
        <location evidence="1 10">Cell outer membrane</location>
        <topology evidence="1 10">Multi-pass membrane protein</topology>
    </subcellularLocation>
</comment>
<dbReference type="FunFam" id="2.170.130.10:FF:000003">
    <property type="entry name" value="SusC/RagA family TonB-linked outer membrane protein"/>
    <property type="match status" value="1"/>
</dbReference>
<dbReference type="Pfam" id="PF07660">
    <property type="entry name" value="STN"/>
    <property type="match status" value="1"/>
</dbReference>
<gene>
    <name evidence="13" type="ORF">GQF63_00525</name>
</gene>
<evidence type="ECO:0000256" key="3">
    <source>
        <dbReference type="ARBA" id="ARBA00022452"/>
    </source>
</evidence>
<keyword evidence="8 10" id="KW-0472">Membrane</keyword>
<dbReference type="AlphaFoldDB" id="A0A6N8KSU7"/>
<dbReference type="Pfam" id="PF07715">
    <property type="entry name" value="Plug"/>
    <property type="match status" value="1"/>
</dbReference>
<keyword evidence="6" id="KW-0408">Iron</keyword>
<dbReference type="Gene3D" id="2.170.130.10">
    <property type="entry name" value="TonB-dependent receptor, plug domain"/>
    <property type="match status" value="1"/>
</dbReference>
<keyword evidence="14" id="KW-1185">Reference proteome</keyword>
<dbReference type="NCBIfam" id="TIGR04056">
    <property type="entry name" value="OMP_RagA_SusC"/>
    <property type="match status" value="1"/>
</dbReference>
<sequence length="1124" mass="124631">MKNILGKITAYWSWFPIPCVSYQRLLMMSIKAYFVFALLCCFQLRAETFSQTLSYKSNSVRLENLFNFIEKESKYLVLYDNNVIKRTKPLSLDAKNLSLTKFLELILDGKPLSYVIDDKTIFISPKALAPAKLSREEKIEIKRIDRLQRTVKGRVADDKGQPLIGVTVSEKGTNNGTTTDADGNFQLVLTNDQGTLVFALLGYVSAELPIGGKSEFNVSLLPAVNDLDEVVVIAYGVQKKVNLTGAVSTVSSKDISMRPVGQTSAGLQGMATGVTVTQRSGKPGSDGADIRIRGIGTIGNSNPLVLIDGVEGSMNNIDPNMIESISILKDAASSSIYGSRAANGVILITTKRATGDKISLSYNDYFGWQSPTNMPKIVNALDHILLTNEAYTNVGSSPLYGEDLIEAYRKQGDGSSDEYPNTDWQKESLLGSGFQQSHFVTLNAASNKVKTLASLGYFDQKGLMLNSGFKRFSFRNNLDVEINDKLKAKIDLQYINPTVTSPSADISQLFQWMNSIPANQSFRNSNGTWGLGWNGNNPVSAAADGGVAHYKTPWGSVNASVIYKPFSWLTAEVNYAPKYVFTDEKNFRQVVQSYLPDGRKSFAVPVRSELTQKHNQELFNNMRATLTFNKTIEGHQLSWLLGASREDYSIESLNGFRDNFVLPEFPVLDAGSALNQSASGTASEWALQSFFSRINYTYKDRYLLELNARYDGSSRFLKGNRYGFFPSGSAGWRFTEESFLADAKSWLNEGKIRASWGKLGNQNIGNYPAVSALNLGSFNLGDQIVGTAALNDMSNPDITWESTEEKNIGLDLTLFNNFSLTADLYHRKTSDILLKLDIPLTLGLNAPQQNAGVVENKGWELGLGYRSNFDREFRYNLAVNLSDVRNKVLDLRGISNTGLIVNREGYGINSILGYEVEGYFQNQAEIDQHATQFGDLAPGDLKYKDRNDDGKITEADKIVIGSTIPRLTYSLNANLQYKGVDFSFLLQGVGKADGYLYGAGIQPFTTTGAIGGTIREDNKDRWTPDNPNAKYPRLAFGKNNNAQSSQFWMKDASYLRVKNIQLGYTLPSTLLNQMRLQKIRLFVNGSNLFTVDNFWEGYDVEAPVGYGNFYPQVKVYTFGLDVTF</sequence>
<keyword evidence="3 10" id="KW-1134">Transmembrane beta strand</keyword>
<protein>
    <submittedName>
        <fullName evidence="13">SusC/RagA family TonB-linked outer membrane protein</fullName>
    </submittedName>
</protein>
<organism evidence="13 14">
    <name type="scientific">Sphingobacterium humi</name>
    <dbReference type="NCBI Taxonomy" id="1796905"/>
    <lineage>
        <taxon>Bacteria</taxon>
        <taxon>Pseudomonadati</taxon>
        <taxon>Bacteroidota</taxon>
        <taxon>Sphingobacteriia</taxon>
        <taxon>Sphingobacteriales</taxon>
        <taxon>Sphingobacteriaceae</taxon>
        <taxon>Sphingobacterium</taxon>
    </lineage>
</organism>
<dbReference type="InterPro" id="IPR023997">
    <property type="entry name" value="TonB-dep_OMP_SusC/RagA_CS"/>
</dbReference>
<dbReference type="InterPro" id="IPR008969">
    <property type="entry name" value="CarboxyPept-like_regulatory"/>
</dbReference>
<dbReference type="Pfam" id="PF13715">
    <property type="entry name" value="CarbopepD_reg_2"/>
    <property type="match status" value="1"/>
</dbReference>
<keyword evidence="2 10" id="KW-0813">Transport</keyword>
<evidence type="ECO:0000259" key="12">
    <source>
        <dbReference type="SMART" id="SM00965"/>
    </source>
</evidence>
<dbReference type="Gene3D" id="2.40.170.20">
    <property type="entry name" value="TonB-dependent receptor, beta-barrel domain"/>
    <property type="match status" value="1"/>
</dbReference>
<dbReference type="InterPro" id="IPR000531">
    <property type="entry name" value="Beta-barrel_TonB"/>
</dbReference>
<dbReference type="NCBIfam" id="TIGR04057">
    <property type="entry name" value="SusC_RagA_signa"/>
    <property type="match status" value="1"/>
</dbReference>
<name>A0A6N8KSU7_9SPHI</name>
<keyword evidence="7 11" id="KW-0798">TonB box</keyword>
<dbReference type="Proteomes" id="UP000435036">
    <property type="component" value="Unassembled WGS sequence"/>
</dbReference>
<dbReference type="EMBL" id="WSQA01000001">
    <property type="protein sequence ID" value="MVZ60495.1"/>
    <property type="molecule type" value="Genomic_DNA"/>
</dbReference>
<dbReference type="InterPro" id="IPR011662">
    <property type="entry name" value="Secretin/TonB_short_N"/>
</dbReference>
<dbReference type="GO" id="GO:0006826">
    <property type="term" value="P:iron ion transport"/>
    <property type="evidence" value="ECO:0007669"/>
    <property type="project" value="UniProtKB-KW"/>
</dbReference>
<dbReference type="SUPFAM" id="SSF56935">
    <property type="entry name" value="Porins"/>
    <property type="match status" value="1"/>
</dbReference>
<keyword evidence="5 10" id="KW-0812">Transmembrane</keyword>
<dbReference type="InterPro" id="IPR012910">
    <property type="entry name" value="Plug_dom"/>
</dbReference>
<dbReference type="SUPFAM" id="SSF49464">
    <property type="entry name" value="Carboxypeptidase regulatory domain-like"/>
    <property type="match status" value="1"/>
</dbReference>
<comment type="caution">
    <text evidence="13">The sequence shown here is derived from an EMBL/GenBank/DDBJ whole genome shotgun (WGS) entry which is preliminary data.</text>
</comment>
<dbReference type="SMART" id="SM00965">
    <property type="entry name" value="STN"/>
    <property type="match status" value="1"/>
</dbReference>
<dbReference type="InterPro" id="IPR036942">
    <property type="entry name" value="Beta-barrel_TonB_sf"/>
</dbReference>
<comment type="similarity">
    <text evidence="10 11">Belongs to the TonB-dependent receptor family.</text>
</comment>